<gene>
    <name evidence="11" type="primary">LOC110796693</name>
</gene>
<feature type="active site" evidence="7">
    <location>
        <position position="220"/>
    </location>
</feature>
<evidence type="ECO:0000256" key="5">
    <source>
        <dbReference type="ARBA" id="ARBA00023085"/>
    </source>
</evidence>
<feature type="chain" id="PRO_5044988357" description="Pectinesterase" evidence="8">
    <location>
        <begin position="24"/>
        <end position="364"/>
    </location>
</feature>
<dbReference type="GO" id="GO:0045490">
    <property type="term" value="P:pectin catabolic process"/>
    <property type="evidence" value="ECO:0000318"/>
    <property type="project" value="GO_Central"/>
</dbReference>
<dbReference type="Pfam" id="PF01095">
    <property type="entry name" value="Pectinesterase"/>
    <property type="match status" value="1"/>
</dbReference>
<comment type="catalytic activity">
    <reaction evidence="6 8">
        <text>[(1-&gt;4)-alpha-D-galacturonosyl methyl ester](n) + n H2O = [(1-&gt;4)-alpha-D-galacturonosyl](n) + n methanol + n H(+)</text>
        <dbReference type="Rhea" id="RHEA:22380"/>
        <dbReference type="Rhea" id="RHEA-COMP:14570"/>
        <dbReference type="Rhea" id="RHEA-COMP:14573"/>
        <dbReference type="ChEBI" id="CHEBI:15377"/>
        <dbReference type="ChEBI" id="CHEBI:15378"/>
        <dbReference type="ChEBI" id="CHEBI:17790"/>
        <dbReference type="ChEBI" id="CHEBI:140522"/>
        <dbReference type="ChEBI" id="CHEBI:140523"/>
        <dbReference type="EC" id="3.1.1.11"/>
    </reaction>
</comment>
<evidence type="ECO:0000313" key="11">
    <source>
        <dbReference type="RefSeq" id="XP_021857462.2"/>
    </source>
</evidence>
<keyword evidence="4 8" id="KW-0378">Hydrolase</keyword>
<dbReference type="EC" id="3.1.1.11" evidence="3 8"/>
<dbReference type="GO" id="GO:0042545">
    <property type="term" value="P:cell wall modification"/>
    <property type="evidence" value="ECO:0007669"/>
    <property type="project" value="UniProtKB-UniRule"/>
</dbReference>
<feature type="domain" description="Pectinesterase catalytic" evidence="9">
    <location>
        <begin position="68"/>
        <end position="354"/>
    </location>
</feature>
<evidence type="ECO:0000256" key="2">
    <source>
        <dbReference type="ARBA" id="ARBA00008891"/>
    </source>
</evidence>
<evidence type="ECO:0000313" key="10">
    <source>
        <dbReference type="Proteomes" id="UP000813463"/>
    </source>
</evidence>
<dbReference type="InterPro" id="IPR000070">
    <property type="entry name" value="Pectinesterase_cat"/>
</dbReference>
<dbReference type="Gene3D" id="2.160.20.10">
    <property type="entry name" value="Single-stranded right-handed beta-helix, Pectin lyase-like"/>
    <property type="match status" value="1"/>
</dbReference>
<reference evidence="11" key="2">
    <citation type="submission" date="2025-08" db="UniProtKB">
        <authorList>
            <consortium name="RefSeq"/>
        </authorList>
    </citation>
    <scope>IDENTIFICATION</scope>
    <source>
        <tissue evidence="11">Leaf</tissue>
    </source>
</reference>
<dbReference type="Proteomes" id="UP000813463">
    <property type="component" value="Chromosome 1"/>
</dbReference>
<dbReference type="InterPro" id="IPR012334">
    <property type="entry name" value="Pectin_lyas_fold"/>
</dbReference>
<comment type="pathway">
    <text evidence="1 8">Glycan metabolism; pectin degradation; 2-dehydro-3-deoxy-D-gluconate from pectin: step 1/5.</text>
</comment>
<feature type="signal peptide" evidence="8">
    <location>
        <begin position="1"/>
        <end position="23"/>
    </location>
</feature>
<comment type="similarity">
    <text evidence="2">Belongs to the pectinesterase family.</text>
</comment>
<keyword evidence="10" id="KW-1185">Reference proteome</keyword>
<dbReference type="KEGG" id="soe:110796693"/>
<proteinExistence type="inferred from homology"/>
<evidence type="ECO:0000256" key="3">
    <source>
        <dbReference type="ARBA" id="ARBA00013229"/>
    </source>
</evidence>
<dbReference type="InterPro" id="IPR033131">
    <property type="entry name" value="Pectinesterase_Asp_AS"/>
</dbReference>
<organism evidence="10 11">
    <name type="scientific">Spinacia oleracea</name>
    <name type="common">Spinach</name>
    <dbReference type="NCBI Taxonomy" id="3562"/>
    <lineage>
        <taxon>Eukaryota</taxon>
        <taxon>Viridiplantae</taxon>
        <taxon>Streptophyta</taxon>
        <taxon>Embryophyta</taxon>
        <taxon>Tracheophyta</taxon>
        <taxon>Spermatophyta</taxon>
        <taxon>Magnoliopsida</taxon>
        <taxon>eudicotyledons</taxon>
        <taxon>Gunneridae</taxon>
        <taxon>Pentapetalae</taxon>
        <taxon>Caryophyllales</taxon>
        <taxon>Chenopodiaceae</taxon>
        <taxon>Chenopodioideae</taxon>
        <taxon>Anserineae</taxon>
        <taxon>Spinacia</taxon>
    </lineage>
</organism>
<dbReference type="InterPro" id="IPR011050">
    <property type="entry name" value="Pectin_lyase_fold/virulence"/>
</dbReference>
<reference evidence="10" key="1">
    <citation type="journal article" date="2021" name="Nat. Commun.">
        <title>Genomic analyses provide insights into spinach domestication and the genetic basis of agronomic traits.</title>
        <authorList>
            <person name="Cai X."/>
            <person name="Sun X."/>
            <person name="Xu C."/>
            <person name="Sun H."/>
            <person name="Wang X."/>
            <person name="Ge C."/>
            <person name="Zhang Z."/>
            <person name="Wang Q."/>
            <person name="Fei Z."/>
            <person name="Jiao C."/>
            <person name="Wang Q."/>
        </authorList>
    </citation>
    <scope>NUCLEOTIDE SEQUENCE [LARGE SCALE GENOMIC DNA]</scope>
    <source>
        <strain evidence="10">cv. Varoflay</strain>
    </source>
</reference>
<evidence type="ECO:0000256" key="1">
    <source>
        <dbReference type="ARBA" id="ARBA00005184"/>
    </source>
</evidence>
<evidence type="ECO:0000256" key="7">
    <source>
        <dbReference type="PROSITE-ProRule" id="PRU10040"/>
    </source>
</evidence>
<evidence type="ECO:0000256" key="6">
    <source>
        <dbReference type="ARBA" id="ARBA00047928"/>
    </source>
</evidence>
<keyword evidence="5 8" id="KW-0063">Aspartyl esterase</keyword>
<name>A0A9R0IYJ8_SPIOL</name>
<keyword evidence="8" id="KW-0732">Signal</keyword>
<dbReference type="GO" id="GO:0030599">
    <property type="term" value="F:pectinesterase activity"/>
    <property type="evidence" value="ECO:0000318"/>
    <property type="project" value="GO_Central"/>
</dbReference>
<dbReference type="SUPFAM" id="SSF51126">
    <property type="entry name" value="Pectin lyase-like"/>
    <property type="match status" value="1"/>
</dbReference>
<dbReference type="PANTHER" id="PTHR31321:SF87">
    <property type="entry name" value="PECTINESTERASE 63-RELATED"/>
    <property type="match status" value="1"/>
</dbReference>
<dbReference type="AlphaFoldDB" id="A0A9R0IYJ8"/>
<dbReference type="PANTHER" id="PTHR31321">
    <property type="entry name" value="ACYL-COA THIOESTER HYDROLASE YBHC-RELATED"/>
    <property type="match status" value="1"/>
</dbReference>
<evidence type="ECO:0000259" key="9">
    <source>
        <dbReference type="Pfam" id="PF01095"/>
    </source>
</evidence>
<accession>A0A9R0IYJ8</accession>
<evidence type="ECO:0000256" key="4">
    <source>
        <dbReference type="ARBA" id="ARBA00022801"/>
    </source>
</evidence>
<dbReference type="RefSeq" id="XP_021857462.2">
    <property type="nucleotide sequence ID" value="XM_022001770.2"/>
</dbReference>
<dbReference type="PROSITE" id="PS00503">
    <property type="entry name" value="PECTINESTERASE_2"/>
    <property type="match status" value="1"/>
</dbReference>
<protein>
    <recommendedName>
        <fullName evidence="3 8">Pectinesterase</fullName>
        <ecNumber evidence="3 8">3.1.1.11</ecNumber>
    </recommendedName>
</protein>
<dbReference type="GeneID" id="110796693"/>
<evidence type="ECO:0000256" key="8">
    <source>
        <dbReference type="RuleBase" id="RU000589"/>
    </source>
</evidence>
<sequence length="364" mass="40282">MARQLRNILAGFLLVNVVFTTTAQTEIPANKADVNSWFRNVVKPVSLQKGTLDPNLVEAESEGVEIIEVRQDGTGKFKTISDAVKHVKIGNTKRVIIKIGPGEYREKVKVDRFKAYVTFYGTDPENMPTITFSGTASEYGTVDSATLIVMSDYFVATNIIVSNSAPRPSGKKKGQQAVALRITGDKAAFYNCKFIGFQDTVCDDKGKHFFKDCYIEGTVDFIFGEGKTLYLNTELHVLSGDHQAFIVAHARKTPTGEGGYSFVHCPVTGTGGHGYLGRPWYGASITVYSYCDISGAIRPEGWDDHFNPESRKVIYFGEYKNTGPGAILTKRVSYAKKLTEVEAKPFINLKYIDAEKWLLPPPKL</sequence>